<keyword evidence="3" id="KW-0489">Methyltransferase</keyword>
<dbReference type="InterPro" id="IPR029063">
    <property type="entry name" value="SAM-dependent_MTases_sf"/>
</dbReference>
<dbReference type="PANTHER" id="PTHR45875">
    <property type="entry name" value="METHYLTRANSFERASE N6AMT1"/>
    <property type="match status" value="1"/>
</dbReference>
<dbReference type="InterPro" id="IPR002052">
    <property type="entry name" value="DNA_methylase_N6_adenine_CS"/>
</dbReference>
<evidence type="ECO:0008006" key="9">
    <source>
        <dbReference type="Google" id="ProtNLM"/>
    </source>
</evidence>
<reference evidence="8" key="1">
    <citation type="journal article" date="2023" name="Commun. Biol.">
        <title>Genome analysis of Parmales, the sister group of diatoms, reveals the evolutionary specialization of diatoms from phago-mixotrophs to photoautotrophs.</title>
        <authorList>
            <person name="Ban H."/>
            <person name="Sato S."/>
            <person name="Yoshikawa S."/>
            <person name="Yamada K."/>
            <person name="Nakamura Y."/>
            <person name="Ichinomiya M."/>
            <person name="Sato N."/>
            <person name="Blanc-Mathieu R."/>
            <person name="Endo H."/>
            <person name="Kuwata A."/>
            <person name="Ogata H."/>
        </authorList>
    </citation>
    <scope>NUCLEOTIDE SEQUENCE [LARGE SCALE GENOMIC DNA]</scope>
</reference>
<name>A0A9W7B5P2_9STRA</name>
<dbReference type="InterPro" id="IPR052190">
    <property type="entry name" value="Euk-Arch_PrmC-MTase"/>
</dbReference>
<dbReference type="AlphaFoldDB" id="A0A9W7B5P2"/>
<accession>A0A9W7B5P2</accession>
<dbReference type="GO" id="GO:0035657">
    <property type="term" value="C:eRF1 methyltransferase complex"/>
    <property type="evidence" value="ECO:0007669"/>
    <property type="project" value="TreeGrafter"/>
</dbReference>
<dbReference type="Proteomes" id="UP001162640">
    <property type="component" value="Unassembled WGS sequence"/>
</dbReference>
<dbReference type="GO" id="GO:0008276">
    <property type="term" value="F:protein methyltransferase activity"/>
    <property type="evidence" value="ECO:0007669"/>
    <property type="project" value="TreeGrafter"/>
</dbReference>
<proteinExistence type="inferred from homology"/>
<evidence type="ECO:0000256" key="6">
    <source>
        <dbReference type="ARBA" id="ARBA00023242"/>
    </source>
</evidence>
<evidence type="ECO:0000256" key="5">
    <source>
        <dbReference type="ARBA" id="ARBA00022691"/>
    </source>
</evidence>
<dbReference type="GO" id="GO:0003676">
    <property type="term" value="F:nucleic acid binding"/>
    <property type="evidence" value="ECO:0007669"/>
    <property type="project" value="InterPro"/>
</dbReference>
<dbReference type="SUPFAM" id="SSF53335">
    <property type="entry name" value="S-adenosyl-L-methionine-dependent methyltransferases"/>
    <property type="match status" value="1"/>
</dbReference>
<evidence type="ECO:0000256" key="3">
    <source>
        <dbReference type="ARBA" id="ARBA00022603"/>
    </source>
</evidence>
<keyword evidence="5" id="KW-0949">S-adenosyl-L-methionine</keyword>
<dbReference type="GO" id="GO:0008757">
    <property type="term" value="F:S-adenosylmethionine-dependent methyltransferase activity"/>
    <property type="evidence" value="ECO:0007669"/>
    <property type="project" value="TreeGrafter"/>
</dbReference>
<evidence type="ECO:0000313" key="7">
    <source>
        <dbReference type="EMBL" id="GMH81562.1"/>
    </source>
</evidence>
<evidence type="ECO:0000256" key="2">
    <source>
        <dbReference type="ARBA" id="ARBA00006149"/>
    </source>
</evidence>
<gene>
    <name evidence="7" type="ORF">TL16_g08968</name>
</gene>
<dbReference type="EMBL" id="BLQM01000302">
    <property type="protein sequence ID" value="GMH81562.1"/>
    <property type="molecule type" value="Genomic_DNA"/>
</dbReference>
<dbReference type="PROSITE" id="PS00092">
    <property type="entry name" value="N6_MTASE"/>
    <property type="match status" value="1"/>
</dbReference>
<comment type="subcellular location">
    <subcellularLocation>
        <location evidence="1">Nucleus</location>
    </subcellularLocation>
</comment>
<keyword evidence="4" id="KW-0808">Transferase</keyword>
<dbReference type="GO" id="GO:0005634">
    <property type="term" value="C:nucleus"/>
    <property type="evidence" value="ECO:0007669"/>
    <property type="project" value="UniProtKB-SubCell"/>
</dbReference>
<keyword evidence="6" id="KW-0539">Nucleus</keyword>
<dbReference type="FunFam" id="3.40.50.150:FF:000077">
    <property type="entry name" value="HemK methyltransferase family member 2"/>
    <property type="match status" value="1"/>
</dbReference>
<protein>
    <recommendedName>
        <fullName evidence="9">Methyltransferase small domain-containing protein</fullName>
    </recommendedName>
</protein>
<dbReference type="PANTHER" id="PTHR45875:SF1">
    <property type="entry name" value="METHYLTRANSFERASE N6AMT1"/>
    <property type="match status" value="1"/>
</dbReference>
<organism evidence="7 8">
    <name type="scientific">Triparma laevis f. inornata</name>
    <dbReference type="NCBI Taxonomy" id="1714386"/>
    <lineage>
        <taxon>Eukaryota</taxon>
        <taxon>Sar</taxon>
        <taxon>Stramenopiles</taxon>
        <taxon>Ochrophyta</taxon>
        <taxon>Bolidophyceae</taxon>
        <taxon>Parmales</taxon>
        <taxon>Triparmaceae</taxon>
        <taxon>Triparma</taxon>
    </lineage>
</organism>
<dbReference type="GO" id="GO:0032259">
    <property type="term" value="P:methylation"/>
    <property type="evidence" value="ECO:0007669"/>
    <property type="project" value="UniProtKB-KW"/>
</dbReference>
<comment type="similarity">
    <text evidence="2">Belongs to the eukaryotic/archaeal PrmC-related family.</text>
</comment>
<sequence length="235" mass="25658">MPLSSSDYEAQLATAAALTKMLSCRLPSLDHFQYSDYNDFYEPSDDTFLMCDGLSLDLPSHAPSRILELGTGSGCNLVHAASLSPPGTTCFAIDINPLACAATLKTWECNKTEGVDFVITKSDLLGAGSEPWWPEVDCVIFNPPYVPTPDEEVGGEGIEASWAGGEEGRVVIDKALPQIWKVLKTGGVLYMIVVDDNNPLDIINTHNEAYETKGEVLVRRQARNEFLSVLKMVKK</sequence>
<dbReference type="CDD" id="cd02440">
    <property type="entry name" value="AdoMet_MTases"/>
    <property type="match status" value="1"/>
</dbReference>
<comment type="caution">
    <text evidence="7">The sequence shown here is derived from an EMBL/GenBank/DDBJ whole genome shotgun (WGS) entry which is preliminary data.</text>
</comment>
<evidence type="ECO:0000256" key="4">
    <source>
        <dbReference type="ARBA" id="ARBA00022679"/>
    </source>
</evidence>
<dbReference type="Gene3D" id="3.40.50.150">
    <property type="entry name" value="Vaccinia Virus protein VP39"/>
    <property type="match status" value="1"/>
</dbReference>
<evidence type="ECO:0000256" key="1">
    <source>
        <dbReference type="ARBA" id="ARBA00004123"/>
    </source>
</evidence>
<evidence type="ECO:0000313" key="8">
    <source>
        <dbReference type="Proteomes" id="UP001162640"/>
    </source>
</evidence>